<evidence type="ECO:0000313" key="3">
    <source>
        <dbReference type="Proteomes" id="UP000235945"/>
    </source>
</evidence>
<proteinExistence type="predicted"/>
<reference evidence="1 4" key="3">
    <citation type="submission" date="2020-08" db="EMBL/GenBank/DDBJ databases">
        <title>Genomic Encyclopedia of Type Strains, Phase III (KMG-III): the genomes of soil and plant-associated and newly described type strains.</title>
        <authorList>
            <person name="Whitman W."/>
        </authorList>
    </citation>
    <scope>NUCLEOTIDE SEQUENCE [LARGE SCALE GENOMIC DNA]</scope>
    <source>
        <strain evidence="1 4">CECT 3259</strain>
    </source>
</reference>
<evidence type="ECO:0000313" key="2">
    <source>
        <dbReference type="EMBL" id="PNE32370.1"/>
    </source>
</evidence>
<dbReference type="Proteomes" id="UP000528608">
    <property type="component" value="Unassembled WGS sequence"/>
</dbReference>
<reference evidence="2" key="2">
    <citation type="submission" date="2015-07" db="EMBL/GenBank/DDBJ databases">
        <authorList>
            <person name="Noorani M."/>
        </authorList>
    </citation>
    <scope>NUCLEOTIDE SEQUENCE [LARGE SCALE GENOMIC DNA]</scope>
    <source>
        <strain evidence="2">ATCC 27428</strain>
    </source>
</reference>
<accession>A0A2N8NUC7</accession>
<name>A0A2N8NUC7_STREU</name>
<dbReference type="RefSeq" id="WP_170127730.1">
    <property type="nucleotide sequence ID" value="NZ_JACHJF010000011.1"/>
</dbReference>
<dbReference type="AlphaFoldDB" id="A0A2N8NUC7"/>
<evidence type="ECO:0000313" key="4">
    <source>
        <dbReference type="Proteomes" id="UP000528608"/>
    </source>
</evidence>
<dbReference type="EMBL" id="JACHJF010000011">
    <property type="protein sequence ID" value="MBB5120218.1"/>
    <property type="molecule type" value="Genomic_DNA"/>
</dbReference>
<dbReference type="Proteomes" id="UP000235945">
    <property type="component" value="Unassembled WGS sequence"/>
</dbReference>
<organism evidence="2 3">
    <name type="scientific">Streptomyces eurocidicus</name>
    <name type="common">Streptoverticillium eurocidicus</name>
    <dbReference type="NCBI Taxonomy" id="66423"/>
    <lineage>
        <taxon>Bacteria</taxon>
        <taxon>Bacillati</taxon>
        <taxon>Actinomycetota</taxon>
        <taxon>Actinomycetes</taxon>
        <taxon>Kitasatosporales</taxon>
        <taxon>Streptomycetaceae</taxon>
        <taxon>Streptomyces</taxon>
    </lineage>
</organism>
<dbReference type="EMBL" id="LGUI01000005">
    <property type="protein sequence ID" value="PNE32370.1"/>
    <property type="molecule type" value="Genomic_DNA"/>
</dbReference>
<gene>
    <name evidence="2" type="ORF">AF335_17310</name>
    <name evidence="1" type="ORF">FHS36_003660</name>
</gene>
<comment type="caution">
    <text evidence="2">The sequence shown here is derived from an EMBL/GenBank/DDBJ whole genome shotgun (WGS) entry which is preliminary data.</text>
</comment>
<sequence length="75" mass="8556">MCVPLTIARIDLYTTMTDTELAHAYPEGLSLWYRTADDRAVAATRTGRVQLTITGLTFHVTDKFPQAIRYPQWQP</sequence>
<keyword evidence="3" id="KW-1185">Reference proteome</keyword>
<evidence type="ECO:0000313" key="1">
    <source>
        <dbReference type="EMBL" id="MBB5120218.1"/>
    </source>
</evidence>
<protein>
    <submittedName>
        <fullName evidence="2">Uncharacterized protein</fullName>
    </submittedName>
</protein>
<reference evidence="3" key="1">
    <citation type="submission" date="2015-07" db="EMBL/GenBank/DDBJ databases">
        <authorList>
            <person name="Graham D.E."/>
            <person name="Giannone R.J."/>
            <person name="Gulvik C.A."/>
            <person name="Hettich R.L."/>
            <person name="Klingeman D.M."/>
            <person name="Mahan K.M."/>
            <person name="Parry R.J."/>
            <person name="Spain J.C."/>
        </authorList>
    </citation>
    <scope>NUCLEOTIDE SEQUENCE [LARGE SCALE GENOMIC DNA]</scope>
    <source>
        <strain evidence="3">ATCC 27428</strain>
    </source>
</reference>